<dbReference type="EMBL" id="LT934120">
    <property type="protein sequence ID" value="VAI28469.1"/>
    <property type="molecule type" value="Genomic_DNA"/>
</dbReference>
<accession>A0A9R0X1N7</accession>
<keyword evidence="1" id="KW-0472">Membrane</keyword>
<evidence type="ECO:0000313" key="3">
    <source>
        <dbReference type="Proteomes" id="UP000324705"/>
    </source>
</evidence>
<protein>
    <submittedName>
        <fullName evidence="2">Uncharacterized protein</fullName>
    </submittedName>
</protein>
<gene>
    <name evidence="2" type="ORF">TRITD_5Bv1G044460</name>
</gene>
<evidence type="ECO:0000256" key="1">
    <source>
        <dbReference type="SAM" id="Phobius"/>
    </source>
</evidence>
<feature type="transmembrane region" description="Helical" evidence="1">
    <location>
        <begin position="54"/>
        <end position="80"/>
    </location>
</feature>
<keyword evidence="1" id="KW-1133">Transmembrane helix</keyword>
<proteinExistence type="predicted"/>
<dbReference type="Gramene" id="TRITD5Bv1G044460.1">
    <property type="protein sequence ID" value="TRITD5Bv1G044460.1"/>
    <property type="gene ID" value="TRITD5Bv1G044460"/>
</dbReference>
<organism evidence="2 3">
    <name type="scientific">Triticum turgidum subsp. durum</name>
    <name type="common">Durum wheat</name>
    <name type="synonym">Triticum durum</name>
    <dbReference type="NCBI Taxonomy" id="4567"/>
    <lineage>
        <taxon>Eukaryota</taxon>
        <taxon>Viridiplantae</taxon>
        <taxon>Streptophyta</taxon>
        <taxon>Embryophyta</taxon>
        <taxon>Tracheophyta</taxon>
        <taxon>Spermatophyta</taxon>
        <taxon>Magnoliopsida</taxon>
        <taxon>Liliopsida</taxon>
        <taxon>Poales</taxon>
        <taxon>Poaceae</taxon>
        <taxon>BOP clade</taxon>
        <taxon>Pooideae</taxon>
        <taxon>Triticodae</taxon>
        <taxon>Triticeae</taxon>
        <taxon>Triticinae</taxon>
        <taxon>Triticum</taxon>
    </lineage>
</organism>
<keyword evidence="3" id="KW-1185">Reference proteome</keyword>
<evidence type="ECO:0000313" key="2">
    <source>
        <dbReference type="EMBL" id="VAI28469.1"/>
    </source>
</evidence>
<name>A0A9R0X1N7_TRITD</name>
<sequence>MADDENAILDGLLAVPEPDESSRNKFICLVGLSFLASFISCVLLLQFYGAFWSYFSTALSIVALVVGLALLVASAALFALHENLCLQRRHGNPDGQRLVDRFIQFDVSFWDCVGWYDIFDGNNNNPNLHQHHPQQIVYVIIGG</sequence>
<dbReference type="OMA" id="WSYFSTA"/>
<keyword evidence="1" id="KW-0812">Transmembrane</keyword>
<dbReference type="Proteomes" id="UP000324705">
    <property type="component" value="Chromosome 5B"/>
</dbReference>
<reference evidence="2 3" key="1">
    <citation type="submission" date="2017-09" db="EMBL/GenBank/DDBJ databases">
        <authorList>
            <consortium name="International Durum Wheat Genome Sequencing Consortium (IDWGSC)"/>
            <person name="Milanesi L."/>
        </authorList>
    </citation>
    <scope>NUCLEOTIDE SEQUENCE [LARGE SCALE GENOMIC DNA]</scope>
    <source>
        <strain evidence="3">cv. Svevo</strain>
    </source>
</reference>
<feature type="transmembrane region" description="Helical" evidence="1">
    <location>
        <begin position="26"/>
        <end position="48"/>
    </location>
</feature>
<dbReference type="AlphaFoldDB" id="A0A9R0X1N7"/>